<dbReference type="Proteomes" id="UP000314986">
    <property type="component" value="Unassembled WGS sequence"/>
</dbReference>
<dbReference type="InParanoid" id="A0A4W3ICM7"/>
<evidence type="ECO:0000313" key="6">
    <source>
        <dbReference type="Proteomes" id="UP000314986"/>
    </source>
</evidence>
<keyword evidence="4" id="KW-0812">Transmembrane</keyword>
<dbReference type="Ensembl" id="ENSCMIT00000018954.1">
    <property type="protein sequence ID" value="ENSCMIP00000018604.1"/>
    <property type="gene ID" value="ENSCMIG00000008693.1"/>
</dbReference>
<feature type="transmembrane region" description="Helical" evidence="4">
    <location>
        <begin position="58"/>
        <end position="77"/>
    </location>
</feature>
<evidence type="ECO:0000256" key="1">
    <source>
        <dbReference type="ARBA" id="ARBA00006484"/>
    </source>
</evidence>
<keyword evidence="2" id="KW-0560">Oxidoreductase</keyword>
<keyword evidence="4" id="KW-0472">Membrane</keyword>
<reference evidence="6" key="2">
    <citation type="journal article" date="2007" name="PLoS Biol.">
        <title>Survey sequencing and comparative analysis of the elephant shark (Callorhinchus milii) genome.</title>
        <authorList>
            <person name="Venkatesh B."/>
            <person name="Kirkness E.F."/>
            <person name="Loh Y.H."/>
            <person name="Halpern A.L."/>
            <person name="Lee A.P."/>
            <person name="Johnson J."/>
            <person name="Dandona N."/>
            <person name="Viswanathan L.D."/>
            <person name="Tay A."/>
            <person name="Venter J.C."/>
            <person name="Strausberg R.L."/>
            <person name="Brenner S."/>
        </authorList>
    </citation>
    <scope>NUCLEOTIDE SEQUENCE [LARGE SCALE GENOMIC DNA]</scope>
</reference>
<evidence type="ECO:0000313" key="5">
    <source>
        <dbReference type="Ensembl" id="ENSCMIP00000018604.1"/>
    </source>
</evidence>
<dbReference type="PANTHER" id="PTHR43313">
    <property type="entry name" value="SHORT-CHAIN DEHYDROGENASE/REDUCTASE FAMILY 9C"/>
    <property type="match status" value="1"/>
</dbReference>
<sequence>MYCHLNLSAPIVQKAGPPQHQQVRPSVSLFNSNPQSLCLAYFKAHLKTLLFDYPFHTAPFLISILGIFSVFSLCWLVRDRLKIQAIHEKYVLITGCDTGFGNMLANQLDKQGFHVIAACLTHKGTEEIQANSSSRLKAVLLNVTNQESIKKTVEFIQILVGNQGLWGLVNNAGRATPIGPTEWLTLEDFHHVLDVNLLGLIDVTLHLLPLIKEAKGRIVNVASVMGRISFAGGGYCLSKCGVESFSDSLRRDMQHFGMKVSIIEPGFFKTGVTNLDMIEKDLLRLWERLAPEVKEYYGLKYFKNYVKVQRFSMWYLCDSDLSKVTKCMEHALTAKYPRSRYSAGWDAKFFWIPISYAPSCVADYMLRFFLPIPAYSTRKLKVRNSINV</sequence>
<dbReference type="InterPro" id="IPR002347">
    <property type="entry name" value="SDR_fam"/>
</dbReference>
<keyword evidence="4" id="KW-1133">Transmembrane helix</keyword>
<reference evidence="5" key="4">
    <citation type="submission" date="2025-08" db="UniProtKB">
        <authorList>
            <consortium name="Ensembl"/>
        </authorList>
    </citation>
    <scope>IDENTIFICATION</scope>
</reference>
<evidence type="ECO:0000256" key="4">
    <source>
        <dbReference type="SAM" id="Phobius"/>
    </source>
</evidence>
<dbReference type="STRING" id="7868.ENSCMIP00000018604"/>
<dbReference type="PRINTS" id="PR00081">
    <property type="entry name" value="GDHRDH"/>
</dbReference>
<dbReference type="InterPro" id="IPR036291">
    <property type="entry name" value="NAD(P)-bd_dom_sf"/>
</dbReference>
<accession>A0A4W3ICM7</accession>
<reference evidence="6" key="3">
    <citation type="journal article" date="2014" name="Nature">
        <title>Elephant shark genome provides unique insights into gnathostome evolution.</title>
        <authorList>
            <consortium name="International Elephant Shark Genome Sequencing Consortium"/>
            <person name="Venkatesh B."/>
            <person name="Lee A.P."/>
            <person name="Ravi V."/>
            <person name="Maurya A.K."/>
            <person name="Lian M.M."/>
            <person name="Swann J.B."/>
            <person name="Ohta Y."/>
            <person name="Flajnik M.F."/>
            <person name="Sutoh Y."/>
            <person name="Kasahara M."/>
            <person name="Hoon S."/>
            <person name="Gangu V."/>
            <person name="Roy S.W."/>
            <person name="Irimia M."/>
            <person name="Korzh V."/>
            <person name="Kondrychyn I."/>
            <person name="Lim Z.W."/>
            <person name="Tay B.H."/>
            <person name="Tohari S."/>
            <person name="Kong K.W."/>
            <person name="Ho S."/>
            <person name="Lorente-Galdos B."/>
            <person name="Quilez J."/>
            <person name="Marques-Bonet T."/>
            <person name="Raney B.J."/>
            <person name="Ingham P.W."/>
            <person name="Tay A."/>
            <person name="Hillier L.W."/>
            <person name="Minx P."/>
            <person name="Boehm T."/>
            <person name="Wilson R.K."/>
            <person name="Brenner S."/>
            <person name="Warren W.C."/>
        </authorList>
    </citation>
    <scope>NUCLEOTIDE SEQUENCE [LARGE SCALE GENOMIC DNA]</scope>
</reference>
<keyword evidence="6" id="KW-1185">Reference proteome</keyword>
<dbReference type="AlphaFoldDB" id="A0A4W3ICM7"/>
<dbReference type="Gene3D" id="3.40.50.720">
    <property type="entry name" value="NAD(P)-binding Rossmann-like Domain"/>
    <property type="match status" value="1"/>
</dbReference>
<dbReference type="SUPFAM" id="SSF51735">
    <property type="entry name" value="NAD(P)-binding Rossmann-fold domains"/>
    <property type="match status" value="1"/>
</dbReference>
<reference evidence="5" key="5">
    <citation type="submission" date="2025-09" db="UniProtKB">
        <authorList>
            <consortium name="Ensembl"/>
        </authorList>
    </citation>
    <scope>IDENTIFICATION</scope>
</reference>
<reference evidence="6" key="1">
    <citation type="journal article" date="2006" name="Science">
        <title>Ancient noncoding elements conserved in the human genome.</title>
        <authorList>
            <person name="Venkatesh B."/>
            <person name="Kirkness E.F."/>
            <person name="Loh Y.H."/>
            <person name="Halpern A.L."/>
            <person name="Lee A.P."/>
            <person name="Johnson J."/>
            <person name="Dandona N."/>
            <person name="Viswanathan L.D."/>
            <person name="Tay A."/>
            <person name="Venter J.C."/>
            <person name="Strausberg R.L."/>
            <person name="Brenner S."/>
        </authorList>
    </citation>
    <scope>NUCLEOTIDE SEQUENCE [LARGE SCALE GENOMIC DNA]</scope>
</reference>
<dbReference type="OMA" id="WHIRDSY"/>
<proteinExistence type="inferred from homology"/>
<dbReference type="FunFam" id="3.40.50.720:FF:000074">
    <property type="entry name" value="Retinol dehydrogenase type 1"/>
    <property type="match status" value="1"/>
</dbReference>
<comment type="similarity">
    <text evidence="1 3">Belongs to the short-chain dehydrogenases/reductases (SDR) family.</text>
</comment>
<dbReference type="Pfam" id="PF00106">
    <property type="entry name" value="adh_short"/>
    <property type="match status" value="1"/>
</dbReference>
<dbReference type="PANTHER" id="PTHR43313:SF47">
    <property type="entry name" value="RETINOL DEHYDROGENASE 7"/>
    <property type="match status" value="1"/>
</dbReference>
<evidence type="ECO:0000256" key="3">
    <source>
        <dbReference type="RuleBase" id="RU000363"/>
    </source>
</evidence>
<evidence type="ECO:0000256" key="2">
    <source>
        <dbReference type="ARBA" id="ARBA00023002"/>
    </source>
</evidence>
<gene>
    <name evidence="5" type="primary">LOC103176390</name>
</gene>
<dbReference type="GO" id="GO:0008202">
    <property type="term" value="P:steroid metabolic process"/>
    <property type="evidence" value="ECO:0007669"/>
    <property type="project" value="TreeGrafter"/>
</dbReference>
<name>A0A4W3ICM7_CALMI</name>
<dbReference type="GO" id="GO:0016491">
    <property type="term" value="F:oxidoreductase activity"/>
    <property type="evidence" value="ECO:0007669"/>
    <property type="project" value="UniProtKB-KW"/>
</dbReference>
<dbReference type="GeneTree" id="ENSGT00940000164857"/>
<organism evidence="5 6">
    <name type="scientific">Callorhinchus milii</name>
    <name type="common">Ghost shark</name>
    <dbReference type="NCBI Taxonomy" id="7868"/>
    <lineage>
        <taxon>Eukaryota</taxon>
        <taxon>Metazoa</taxon>
        <taxon>Chordata</taxon>
        <taxon>Craniata</taxon>
        <taxon>Vertebrata</taxon>
        <taxon>Chondrichthyes</taxon>
        <taxon>Holocephali</taxon>
        <taxon>Chimaeriformes</taxon>
        <taxon>Callorhinchidae</taxon>
        <taxon>Callorhinchus</taxon>
    </lineage>
</organism>
<protein>
    <submittedName>
        <fullName evidence="5">Retinol dehydrogenase 7-like</fullName>
    </submittedName>
</protein>
<dbReference type="PRINTS" id="PR00080">
    <property type="entry name" value="SDRFAMILY"/>
</dbReference>